<proteinExistence type="inferred from homology"/>
<dbReference type="Pfam" id="PF01925">
    <property type="entry name" value="TauE"/>
    <property type="match status" value="1"/>
</dbReference>
<dbReference type="PANTHER" id="PTHR43701">
    <property type="entry name" value="MEMBRANE TRANSPORTER PROTEIN MJ0441-RELATED"/>
    <property type="match status" value="1"/>
</dbReference>
<accession>H7FLQ2</accession>
<keyword evidence="7" id="KW-1185">Reference proteome</keyword>
<feature type="transmembrane region" description="Helical" evidence="5">
    <location>
        <begin position="77"/>
        <end position="97"/>
    </location>
</feature>
<feature type="transmembrane region" description="Helical" evidence="5">
    <location>
        <begin position="46"/>
        <end position="65"/>
    </location>
</feature>
<feature type="transmembrane region" description="Helical" evidence="5">
    <location>
        <begin position="7"/>
        <end position="40"/>
    </location>
</feature>
<keyword evidence="4 5" id="KW-0472">Membrane</keyword>
<gene>
    <name evidence="6" type="ORF">HJ01_00100</name>
</gene>
<comment type="subcellular location">
    <subcellularLocation>
        <location evidence="5">Cell membrane</location>
        <topology evidence="5">Multi-pass membrane protein</topology>
    </subcellularLocation>
    <subcellularLocation>
        <location evidence="1">Membrane</location>
        <topology evidence="1">Multi-pass membrane protein</topology>
    </subcellularLocation>
</comment>
<evidence type="ECO:0000313" key="7">
    <source>
        <dbReference type="Proteomes" id="UP000005566"/>
    </source>
</evidence>
<name>H7FLQ2_FLAFP</name>
<evidence type="ECO:0000313" key="6">
    <source>
        <dbReference type="EMBL" id="EIA10594.1"/>
    </source>
</evidence>
<comment type="similarity">
    <text evidence="5">Belongs to the 4-toluene sulfonate uptake permease (TSUP) (TC 2.A.102) family.</text>
</comment>
<comment type="caution">
    <text evidence="6">The sequence shown here is derived from an EMBL/GenBank/DDBJ whole genome shotgun (WGS) entry which is preliminary data.</text>
</comment>
<keyword evidence="3 5" id="KW-1133">Transmembrane helix</keyword>
<dbReference type="AlphaFoldDB" id="H7FLQ2"/>
<reference evidence="6 7" key="1">
    <citation type="journal article" date="2014" name="Acta Crystallogr. D">
        <title>Structure-based characterization and antifreeze properties of a hyperactive ice-binding protein from the Antarctic bacterium Flavobacterium frigoris PS1.</title>
        <authorList>
            <person name="Do H."/>
            <person name="Kim S.J."/>
            <person name="Kim H.J."/>
            <person name="Lee J.H."/>
        </authorList>
    </citation>
    <scope>NUCLEOTIDE SEQUENCE [LARGE SCALE GENOMIC DNA]</scope>
    <source>
        <strain evidence="6 7">PS1</strain>
    </source>
</reference>
<sequence length="123" mass="13099">MKMSIQTIVLLMSIGLIAGVLSGLIGIGGGIIMVPLLLLMGFTQQQAQGTSLAALLPPVTLLAVINYHKAGFVDWRYAIIISLVFIVGGFFGSKIAIHVDQKTLKNIFAGVLVIIAGYLFLEK</sequence>
<evidence type="ECO:0000256" key="3">
    <source>
        <dbReference type="ARBA" id="ARBA00022989"/>
    </source>
</evidence>
<dbReference type="EMBL" id="AHKF01000004">
    <property type="protein sequence ID" value="EIA10594.1"/>
    <property type="molecule type" value="Genomic_DNA"/>
</dbReference>
<evidence type="ECO:0000256" key="2">
    <source>
        <dbReference type="ARBA" id="ARBA00022692"/>
    </source>
</evidence>
<organism evidence="6 7">
    <name type="scientific">Flavobacterium frigoris (strain PS1)</name>
    <dbReference type="NCBI Taxonomy" id="1086011"/>
    <lineage>
        <taxon>Bacteria</taxon>
        <taxon>Pseudomonadati</taxon>
        <taxon>Bacteroidota</taxon>
        <taxon>Flavobacteriia</taxon>
        <taxon>Flavobacteriales</taxon>
        <taxon>Flavobacteriaceae</taxon>
        <taxon>Flavobacterium</taxon>
    </lineage>
</organism>
<dbReference type="GO" id="GO:0005886">
    <property type="term" value="C:plasma membrane"/>
    <property type="evidence" value="ECO:0007669"/>
    <property type="project" value="UniProtKB-SubCell"/>
</dbReference>
<dbReference type="InterPro" id="IPR051598">
    <property type="entry name" value="TSUP/Inactive_protease-like"/>
</dbReference>
<keyword evidence="5" id="KW-1003">Cell membrane</keyword>
<dbReference type="PANTHER" id="PTHR43701:SF2">
    <property type="entry name" value="MEMBRANE TRANSPORTER PROTEIN YJNA-RELATED"/>
    <property type="match status" value="1"/>
</dbReference>
<evidence type="ECO:0000256" key="1">
    <source>
        <dbReference type="ARBA" id="ARBA00004141"/>
    </source>
</evidence>
<dbReference type="PATRIC" id="fig|1086011.3.peg.96"/>
<dbReference type="eggNOG" id="COG0730">
    <property type="taxonomic scope" value="Bacteria"/>
</dbReference>
<evidence type="ECO:0000256" key="5">
    <source>
        <dbReference type="RuleBase" id="RU363041"/>
    </source>
</evidence>
<dbReference type="InterPro" id="IPR002781">
    <property type="entry name" value="TM_pro_TauE-like"/>
</dbReference>
<dbReference type="STRING" id="1086011.HJ01_00100"/>
<evidence type="ECO:0000256" key="4">
    <source>
        <dbReference type="ARBA" id="ARBA00023136"/>
    </source>
</evidence>
<feature type="transmembrane region" description="Helical" evidence="5">
    <location>
        <begin position="103"/>
        <end position="121"/>
    </location>
</feature>
<protein>
    <recommendedName>
        <fullName evidence="5">Probable membrane transporter protein</fullName>
    </recommendedName>
</protein>
<dbReference type="Proteomes" id="UP000005566">
    <property type="component" value="Unassembled WGS sequence"/>
</dbReference>
<keyword evidence="2 5" id="KW-0812">Transmembrane</keyword>